<protein>
    <submittedName>
        <fullName evidence="3">GIY-YIG nuclease family protein</fullName>
    </submittedName>
</protein>
<evidence type="ECO:0000259" key="2">
    <source>
        <dbReference type="PROSITE" id="PS50164"/>
    </source>
</evidence>
<dbReference type="PROSITE" id="PS50164">
    <property type="entry name" value="GIY_YIG"/>
    <property type="match status" value="1"/>
</dbReference>
<dbReference type="Proteomes" id="UP000325141">
    <property type="component" value="Unassembled WGS sequence"/>
</dbReference>
<reference evidence="3 4" key="1">
    <citation type="submission" date="2019-09" db="EMBL/GenBank/DDBJ databases">
        <title>Genome sequence and assembly of Flavobacterium sp.</title>
        <authorList>
            <person name="Chhetri G."/>
        </authorList>
    </citation>
    <scope>NUCLEOTIDE SEQUENCE [LARGE SCALE GENOMIC DNA]</scope>
    <source>
        <strain evidence="3 4">SNL9</strain>
    </source>
</reference>
<comment type="caution">
    <text evidence="3">The sequence shown here is derived from an EMBL/GenBank/DDBJ whole genome shotgun (WGS) entry which is preliminary data.</text>
</comment>
<accession>A0A5M6CG61</accession>
<keyword evidence="4" id="KW-1185">Reference proteome</keyword>
<proteinExistence type="inferred from homology"/>
<feature type="domain" description="GIY-YIG" evidence="2">
    <location>
        <begin position="1"/>
        <end position="76"/>
    </location>
</feature>
<dbReference type="RefSeq" id="WP_150012817.1">
    <property type="nucleotide sequence ID" value="NZ_VWSG01000007.1"/>
</dbReference>
<comment type="similarity">
    <text evidence="1">Belongs to the UPF0213 family.</text>
</comment>
<dbReference type="CDD" id="cd10456">
    <property type="entry name" value="GIY-YIG_UPF0213"/>
    <property type="match status" value="1"/>
</dbReference>
<dbReference type="AlphaFoldDB" id="A0A5M6CG61"/>
<dbReference type="InterPro" id="IPR050190">
    <property type="entry name" value="UPF0213_domain"/>
</dbReference>
<organism evidence="3 4">
    <name type="scientific">Paenimyroides baculatum</name>
    <dbReference type="NCBI Taxonomy" id="2608000"/>
    <lineage>
        <taxon>Bacteria</taxon>
        <taxon>Pseudomonadati</taxon>
        <taxon>Bacteroidota</taxon>
        <taxon>Flavobacteriia</taxon>
        <taxon>Flavobacteriales</taxon>
        <taxon>Flavobacteriaceae</taxon>
        <taxon>Paenimyroides</taxon>
    </lineage>
</organism>
<dbReference type="PANTHER" id="PTHR34477:SF1">
    <property type="entry name" value="UPF0213 PROTEIN YHBQ"/>
    <property type="match status" value="1"/>
</dbReference>
<name>A0A5M6CG61_9FLAO</name>
<dbReference type="InterPro" id="IPR035901">
    <property type="entry name" value="GIY-YIG_endonuc_sf"/>
</dbReference>
<evidence type="ECO:0000313" key="4">
    <source>
        <dbReference type="Proteomes" id="UP000325141"/>
    </source>
</evidence>
<dbReference type="PANTHER" id="PTHR34477">
    <property type="entry name" value="UPF0213 PROTEIN YHBQ"/>
    <property type="match status" value="1"/>
</dbReference>
<sequence>MKGYMYILICCDGSYYTGSTTDLELRITQHQAGVGANYTKKRLPVKLVYYEEFQRIDEAFYREKQVQGWSRKKKEALINNNSESLPLLSKNYSQFPKDSSH</sequence>
<dbReference type="Gene3D" id="3.40.1440.10">
    <property type="entry name" value="GIY-YIG endonuclease"/>
    <property type="match status" value="1"/>
</dbReference>
<evidence type="ECO:0000313" key="3">
    <source>
        <dbReference type="EMBL" id="KAA5534016.1"/>
    </source>
</evidence>
<dbReference type="SMART" id="SM00465">
    <property type="entry name" value="GIYc"/>
    <property type="match status" value="1"/>
</dbReference>
<dbReference type="InterPro" id="IPR000305">
    <property type="entry name" value="GIY-YIG_endonuc"/>
</dbReference>
<dbReference type="SUPFAM" id="SSF82771">
    <property type="entry name" value="GIY-YIG endonuclease"/>
    <property type="match status" value="1"/>
</dbReference>
<evidence type="ECO:0000256" key="1">
    <source>
        <dbReference type="ARBA" id="ARBA00007435"/>
    </source>
</evidence>
<dbReference type="Pfam" id="PF01541">
    <property type="entry name" value="GIY-YIG"/>
    <property type="match status" value="1"/>
</dbReference>
<gene>
    <name evidence="3" type="ORF">F0460_10080</name>
</gene>
<dbReference type="EMBL" id="VWSG01000007">
    <property type="protein sequence ID" value="KAA5534016.1"/>
    <property type="molecule type" value="Genomic_DNA"/>
</dbReference>